<proteinExistence type="predicted"/>
<evidence type="ECO:0000313" key="5">
    <source>
        <dbReference type="Proteomes" id="UP000202380"/>
    </source>
</evidence>
<evidence type="ECO:0000256" key="1">
    <source>
        <dbReference type="ARBA" id="ARBA00014100"/>
    </source>
</evidence>
<dbReference type="OrthoDB" id="26428at10239"/>
<organism evidence="2">
    <name type="scientific">Simbu virus</name>
    <dbReference type="NCBI Taxonomy" id="3052441"/>
    <lineage>
        <taxon>Viruses</taxon>
        <taxon>Riboviria</taxon>
        <taxon>Orthornavirae</taxon>
        <taxon>Negarnaviricota</taxon>
        <taxon>Polyploviricotina</taxon>
        <taxon>Bunyaviricetes</taxon>
        <taxon>Elliovirales</taxon>
        <taxon>Peribunyaviridae</taxon>
        <taxon>Orthobunyavirus</taxon>
    </lineage>
</organism>
<name>Q8QZ52_SIMBU</name>
<accession>Q8QZ52</accession>
<reference evidence="2" key="1">
    <citation type="journal article" date="2001" name="J. Gen. Virol.">
        <title>Phylogeny of the Simbu serogroup of the genus Bunyavirus.</title>
        <authorList>
            <person name="Saeed M.F."/>
            <person name="Li L."/>
            <person name="Wang H."/>
            <person name="Weaver S.C."/>
            <person name="Barrett A.D."/>
        </authorList>
    </citation>
    <scope>NUCLEOTIDE SEQUENCE</scope>
    <source>
        <strain evidence="2">SA Ar53</strain>
    </source>
</reference>
<dbReference type="Pfam" id="PF01104">
    <property type="entry name" value="Bunya_NS-S"/>
    <property type="match status" value="1"/>
</dbReference>
<dbReference type="GO" id="GO:0016032">
    <property type="term" value="P:viral process"/>
    <property type="evidence" value="ECO:0007669"/>
    <property type="project" value="InterPro"/>
</dbReference>
<dbReference type="InterPro" id="IPR000797">
    <property type="entry name" value="Bunya_NSs"/>
</dbReference>
<dbReference type="KEGG" id="vg:13466427"/>
<dbReference type="Proteomes" id="UP000202380">
    <property type="component" value="Genome"/>
</dbReference>
<reference evidence="3" key="3">
    <citation type="submission" date="2012-03" db="EMBL/GenBank/DDBJ databases">
        <authorList>
            <person name="Hoeper D."/>
        </authorList>
    </citation>
    <scope>NUCLEOTIDE SEQUENCE</scope>
    <source>
        <strain evidence="3">SA Ar 53</strain>
    </source>
</reference>
<evidence type="ECO:0000313" key="3">
    <source>
        <dbReference type="EMBL" id="CCG93498.1"/>
    </source>
</evidence>
<sequence>MYLNGTYLHLVRRQGMWHLLVGMGNNLTSVLLESSSSTRRRPKWSYIRRHNQMLILLLEGSNLHWLITIFPNTQLIRCQTMPSPSTGSLDI</sequence>
<organismHost>
    <name type="scientific">Vertebrata</name>
    <name type="common">vertebrates</name>
    <dbReference type="NCBI Taxonomy" id="7742"/>
</organismHost>
<evidence type="ECO:0000313" key="2">
    <source>
        <dbReference type="EMBL" id="AAL78242.1"/>
    </source>
</evidence>
<gene>
    <name evidence="2" type="primary">NSs</name>
</gene>
<reference evidence="4" key="4">
    <citation type="submission" date="2018-10" db="EMBL/GenBank/DDBJ databases">
        <title>Development and analytical validation of a group-specific real-time RT-PCR assay for the detection of the Simbu serogroup orthobunyaviruses.</title>
        <authorList>
            <person name="Camarao A."/>
            <person name="Swanepoel R."/>
            <person name="Boinas F."/>
            <person name="Quan M."/>
        </authorList>
    </citation>
    <scope>NUCLEOTIDE SEQUENCE</scope>
    <source>
        <strain evidence="4">Ar53#2BHK_02:02:96</strain>
    </source>
</reference>
<keyword evidence="5" id="KW-1185">Reference proteome</keyword>
<dbReference type="EMBL" id="HE795110">
    <property type="protein sequence ID" value="CCG93498.1"/>
    <property type="molecule type" value="Genomic_RNA"/>
</dbReference>
<dbReference type="GeneID" id="13466427"/>
<dbReference type="EMBL" id="AF362397">
    <property type="protein sequence ID" value="AAL78242.1"/>
    <property type="molecule type" value="Genomic_RNA"/>
</dbReference>
<dbReference type="EMBL" id="MH999475">
    <property type="protein sequence ID" value="QCR98105.1"/>
    <property type="molecule type" value="Genomic_RNA"/>
</dbReference>
<protein>
    <recommendedName>
        <fullName evidence="1">Non-structural protein NS-S</fullName>
    </recommendedName>
</protein>
<reference evidence="3 5" key="2">
    <citation type="journal article" date="2012" name="Emerg. Infect. Dis.">
        <title>Schmallenberg virus as possible ancestor of Shamonda virus.</title>
        <authorList>
            <person name="Goller K.V."/>
            <person name="Hoper D."/>
            <person name="Schirrmeier H."/>
            <person name="Mettenleiter T.C."/>
            <person name="Beer M."/>
        </authorList>
    </citation>
    <scope>NUCLEOTIDE SEQUENCE [LARGE SCALE GENOMIC DNA]</scope>
    <source>
        <strain evidence="3">SA Ar 53</strain>
    </source>
</reference>
<dbReference type="RefSeq" id="YP_006590084.1">
    <property type="nucleotide sequence ID" value="NC_018477.1"/>
</dbReference>
<evidence type="ECO:0000313" key="4">
    <source>
        <dbReference type="EMBL" id="QCR98105.1"/>
    </source>
</evidence>
<dbReference type="PIRSF" id="PIRSF003954">
    <property type="entry name" value="NS-S_OrthobunV"/>
    <property type="match status" value="1"/>
</dbReference>